<evidence type="ECO:0000313" key="3">
    <source>
        <dbReference type="Proteomes" id="UP000007319"/>
    </source>
</evidence>
<proteinExistence type="predicted"/>
<accession>A0A9P1NQC3</accession>
<geneLocation type="plasmid" evidence="2 3">
    <name>AZOBR_p2</name>
</geneLocation>
<evidence type="ECO:0000313" key="2">
    <source>
        <dbReference type="EMBL" id="CCD01849.1"/>
    </source>
</evidence>
<feature type="region of interest" description="Disordered" evidence="1">
    <location>
        <begin position="22"/>
        <end position="61"/>
    </location>
</feature>
<name>A0A9P1NQC3_9PROT</name>
<keyword evidence="2" id="KW-0614">Plasmid</keyword>
<dbReference type="Proteomes" id="UP000007319">
    <property type="component" value="Plasmid AZOBR_p2"/>
</dbReference>
<gene>
    <name evidence="2" type="ORF">AZOBR_p270045</name>
</gene>
<reference evidence="2 3" key="1">
    <citation type="journal article" date="2011" name="PLoS Genet.">
        <title>Azospirillum genomes reveal transition of bacteria from aquatic to terrestrial environments.</title>
        <authorList>
            <person name="Wisniewski-Dye F."/>
            <person name="Borziak K."/>
            <person name="Khalsa-Moyers G."/>
            <person name="Alexandre G."/>
            <person name="Sukharnikov L.O."/>
            <person name="Wuichet K."/>
            <person name="Hurst G.B."/>
            <person name="McDonald W.H."/>
            <person name="Robertson J.S."/>
            <person name="Barbe V."/>
            <person name="Calteau A."/>
            <person name="Rouy Z."/>
            <person name="Mangenot S."/>
            <person name="Prigent-Combaret C."/>
            <person name="Normand P."/>
            <person name="Boyer M."/>
            <person name="Siguier P."/>
            <person name="Dessaux Y."/>
            <person name="Elmerich C."/>
            <person name="Condemine G."/>
            <person name="Krishnen G."/>
            <person name="Kennedy I."/>
            <person name="Paterson A.H."/>
            <person name="Gonzalez V."/>
            <person name="Mavingui P."/>
            <person name="Zhulin I.B."/>
        </authorList>
    </citation>
    <scope>NUCLEOTIDE SEQUENCE [LARGE SCALE GENOMIC DNA]</scope>
    <source>
        <strain evidence="2 3">Sp245</strain>
    </source>
</reference>
<sequence length="61" mass="6619">MLFQRTANTYSNGNGTLLVIRAAPRPRIAMRKPTEPAGSHKRSPPPVPTGPLIGNKRSALR</sequence>
<dbReference type="KEGG" id="abs:AZOBR_p270045"/>
<keyword evidence="3" id="KW-1185">Reference proteome</keyword>
<protein>
    <submittedName>
        <fullName evidence="2">Uncharacterized protein</fullName>
    </submittedName>
</protein>
<dbReference type="EMBL" id="HE577329">
    <property type="protein sequence ID" value="CCD01849.1"/>
    <property type="molecule type" value="Genomic_DNA"/>
</dbReference>
<evidence type="ECO:0000256" key="1">
    <source>
        <dbReference type="SAM" id="MobiDB-lite"/>
    </source>
</evidence>
<organism evidence="2 3">
    <name type="scientific">Azospirillum baldaniorum</name>
    <dbReference type="NCBI Taxonomy" id="1064539"/>
    <lineage>
        <taxon>Bacteria</taxon>
        <taxon>Pseudomonadati</taxon>
        <taxon>Pseudomonadota</taxon>
        <taxon>Alphaproteobacteria</taxon>
        <taxon>Rhodospirillales</taxon>
        <taxon>Azospirillaceae</taxon>
        <taxon>Azospirillum</taxon>
    </lineage>
</organism>
<dbReference type="AlphaFoldDB" id="A0A9P1NQC3"/>